<evidence type="ECO:0000256" key="5">
    <source>
        <dbReference type="ARBA" id="ARBA00022840"/>
    </source>
</evidence>
<dbReference type="Pfam" id="PF00069">
    <property type="entry name" value="Pkinase"/>
    <property type="match status" value="1"/>
</dbReference>
<proteinExistence type="predicted"/>
<evidence type="ECO:0000256" key="3">
    <source>
        <dbReference type="ARBA" id="ARBA00022741"/>
    </source>
</evidence>
<evidence type="ECO:0000313" key="7">
    <source>
        <dbReference type="EMBL" id="MCY8318528.1"/>
    </source>
</evidence>
<dbReference type="PANTHER" id="PTHR24345:SF0">
    <property type="entry name" value="CELL CYCLE SERINE_THREONINE-PROTEIN KINASE CDC5_MSD2"/>
    <property type="match status" value="1"/>
</dbReference>
<name>A0AAP3CLK6_BACVA</name>
<keyword evidence="2" id="KW-0808">Transferase</keyword>
<dbReference type="PROSITE" id="PS00108">
    <property type="entry name" value="PROTEIN_KINASE_ST"/>
    <property type="match status" value="1"/>
</dbReference>
<organism evidence="7 8">
    <name type="scientific">Bacillus vallismortis</name>
    <dbReference type="NCBI Taxonomy" id="72361"/>
    <lineage>
        <taxon>Bacteria</taxon>
        <taxon>Bacillati</taxon>
        <taxon>Bacillota</taxon>
        <taxon>Bacilli</taxon>
        <taxon>Bacillales</taxon>
        <taxon>Bacillaceae</taxon>
        <taxon>Bacillus</taxon>
    </lineage>
</organism>
<feature type="domain" description="Protein kinase" evidence="6">
    <location>
        <begin position="15"/>
        <end position="285"/>
    </location>
</feature>
<dbReference type="Gene3D" id="1.10.510.10">
    <property type="entry name" value="Transferase(Phosphotransferase) domain 1"/>
    <property type="match status" value="1"/>
</dbReference>
<dbReference type="SUPFAM" id="SSF56112">
    <property type="entry name" value="Protein kinase-like (PK-like)"/>
    <property type="match status" value="1"/>
</dbReference>
<dbReference type="InterPro" id="IPR011009">
    <property type="entry name" value="Kinase-like_dom_sf"/>
</dbReference>
<keyword evidence="4 7" id="KW-0418">Kinase</keyword>
<dbReference type="SMART" id="SM00220">
    <property type="entry name" value="S_TKc"/>
    <property type="match status" value="1"/>
</dbReference>
<dbReference type="EMBL" id="JALAOH010000067">
    <property type="protein sequence ID" value="MCY8318528.1"/>
    <property type="molecule type" value="Genomic_DNA"/>
</dbReference>
<accession>A0AAP3CLK6</accession>
<evidence type="ECO:0000256" key="4">
    <source>
        <dbReference type="ARBA" id="ARBA00022777"/>
    </source>
</evidence>
<evidence type="ECO:0000259" key="6">
    <source>
        <dbReference type="PROSITE" id="PS50011"/>
    </source>
</evidence>
<sequence length="359" mass="42079">MFKINQIKVNLNLDIWNRIGFDQGMNSEVYTARDPQLNQVLILKKITKKSLIKQDIEDFFLESKILNESRHPLIMPIFYAGEDKDHILITMPYYENGSLESLMDKRFLTTREIIKFALDFLTGLLFMHTKNILHLDIKPTNIILNDNNRALLTDFGLSRFTNDDGLIKQKMQYSSHRSPESYESLERTILDDIYQAGITLYRMCNGNVNFKEQFKKLNLTSSDMNDLIKRRKKGEFPKKEYLPHIPLKLERIINKAIHPNPNNRHQSVLNMINELCKVDGTLDWFYSYNKRDGTHQWKCNNQTSIITLLIKYNNGVFLTSGTKYAKNSKKTSNLTPPKGQFDNLRAAFKYVQRMLENYS</sequence>
<evidence type="ECO:0000256" key="1">
    <source>
        <dbReference type="ARBA" id="ARBA00022527"/>
    </source>
</evidence>
<gene>
    <name evidence="7" type="ORF">MOC71_17745</name>
</gene>
<comment type="caution">
    <text evidence="7">The sequence shown here is derived from an EMBL/GenBank/DDBJ whole genome shotgun (WGS) entry which is preliminary data.</text>
</comment>
<dbReference type="RefSeq" id="WP_268535708.1">
    <property type="nucleotide sequence ID" value="NZ_JALAKO010000031.1"/>
</dbReference>
<dbReference type="CDD" id="cd14014">
    <property type="entry name" value="STKc_PknB_like"/>
    <property type="match status" value="1"/>
</dbReference>
<dbReference type="AlphaFoldDB" id="A0AAP3CLK6"/>
<keyword evidence="3" id="KW-0547">Nucleotide-binding</keyword>
<protein>
    <submittedName>
        <fullName evidence="7">Serine/threonine protein kinase</fullName>
    </submittedName>
</protein>
<dbReference type="GO" id="GO:0005524">
    <property type="term" value="F:ATP binding"/>
    <property type="evidence" value="ECO:0007669"/>
    <property type="project" value="UniProtKB-KW"/>
</dbReference>
<dbReference type="PANTHER" id="PTHR24345">
    <property type="entry name" value="SERINE/THREONINE-PROTEIN KINASE PLK"/>
    <property type="match status" value="1"/>
</dbReference>
<dbReference type="GO" id="GO:0004674">
    <property type="term" value="F:protein serine/threonine kinase activity"/>
    <property type="evidence" value="ECO:0007669"/>
    <property type="project" value="UniProtKB-KW"/>
</dbReference>
<dbReference type="PROSITE" id="PS50011">
    <property type="entry name" value="PROTEIN_KINASE_DOM"/>
    <property type="match status" value="1"/>
</dbReference>
<reference evidence="7" key="1">
    <citation type="submission" date="2022-02" db="EMBL/GenBank/DDBJ databases">
        <title>Crop Bioprotection Bacillus Genome Sequencing.</title>
        <authorList>
            <person name="Dunlap C."/>
        </authorList>
    </citation>
    <scope>NUCLEOTIDE SEQUENCE</scope>
    <source>
        <strain evidence="7">98-1</strain>
    </source>
</reference>
<evidence type="ECO:0000256" key="2">
    <source>
        <dbReference type="ARBA" id="ARBA00022679"/>
    </source>
</evidence>
<dbReference type="InterPro" id="IPR000719">
    <property type="entry name" value="Prot_kinase_dom"/>
</dbReference>
<evidence type="ECO:0000313" key="8">
    <source>
        <dbReference type="Proteomes" id="UP001067121"/>
    </source>
</evidence>
<dbReference type="Proteomes" id="UP001067121">
    <property type="component" value="Unassembled WGS sequence"/>
</dbReference>
<dbReference type="InterPro" id="IPR008271">
    <property type="entry name" value="Ser/Thr_kinase_AS"/>
</dbReference>
<keyword evidence="1 7" id="KW-0723">Serine/threonine-protein kinase</keyword>
<keyword evidence="5" id="KW-0067">ATP-binding</keyword>